<feature type="non-terminal residue" evidence="1">
    <location>
        <position position="1"/>
    </location>
</feature>
<evidence type="ECO:0000313" key="1">
    <source>
        <dbReference type="EMBL" id="CAG8748639.1"/>
    </source>
</evidence>
<keyword evidence="2" id="KW-1185">Reference proteome</keyword>
<gene>
    <name evidence="1" type="ORF">RPERSI_LOCUS13937</name>
</gene>
<evidence type="ECO:0000313" key="2">
    <source>
        <dbReference type="Proteomes" id="UP000789920"/>
    </source>
</evidence>
<organism evidence="1 2">
    <name type="scientific">Racocetra persica</name>
    <dbReference type="NCBI Taxonomy" id="160502"/>
    <lineage>
        <taxon>Eukaryota</taxon>
        <taxon>Fungi</taxon>
        <taxon>Fungi incertae sedis</taxon>
        <taxon>Mucoromycota</taxon>
        <taxon>Glomeromycotina</taxon>
        <taxon>Glomeromycetes</taxon>
        <taxon>Diversisporales</taxon>
        <taxon>Gigasporaceae</taxon>
        <taxon>Racocetra</taxon>
    </lineage>
</organism>
<reference evidence="1" key="1">
    <citation type="submission" date="2021-06" db="EMBL/GenBank/DDBJ databases">
        <authorList>
            <person name="Kallberg Y."/>
            <person name="Tangrot J."/>
            <person name="Rosling A."/>
        </authorList>
    </citation>
    <scope>NUCLEOTIDE SEQUENCE</scope>
    <source>
        <strain evidence="1">MA461A</strain>
    </source>
</reference>
<accession>A0ACA9QHD4</accession>
<sequence length="235" mass="27626">FPVVDCDFDKEQKHHEFLLKVWNSNFLAPVESILLNGDARVLDVGSGFGSWIYDMAKSYPLSHFNGIDMLVPKNFLANVSFTQADVLEGLQYPNCYFDYIHMRDVLWYISTKDVRNKLFPDLLRVLKPGGWIESVEYDTEIMNKVSSYFRNHGIYPDEFYKNTSKLFKENKLEYQVEERILCFSDCELIVKFVILEYTSISHEKYDEILDKVSSELIEYKTSFRSIRHYGKKLPG</sequence>
<dbReference type="Proteomes" id="UP000789920">
    <property type="component" value="Unassembled WGS sequence"/>
</dbReference>
<protein>
    <submittedName>
        <fullName evidence="1">23624_t:CDS:1</fullName>
    </submittedName>
</protein>
<comment type="caution">
    <text evidence="1">The sequence shown here is derived from an EMBL/GenBank/DDBJ whole genome shotgun (WGS) entry which is preliminary data.</text>
</comment>
<proteinExistence type="predicted"/>
<name>A0ACA9QHD4_9GLOM</name>
<dbReference type="EMBL" id="CAJVQC010031511">
    <property type="protein sequence ID" value="CAG8748639.1"/>
    <property type="molecule type" value="Genomic_DNA"/>
</dbReference>